<proteinExistence type="predicted"/>
<sequence>MGNYVTYRPSNATGKVILSDGTVHEFYKPLTVAELMLEHSQHVVVELHSAVNEKRPSPLPADKILETKRIYIMLPVKRGRRPAALSSEEIRRILLTANSVLWRSRSVLSSPRFLPLFARICNTGLGDAQGVHVIHKKEISGLDQRTEKISFQPEFLPEILDGRPEYMSRQLSGKGWKPGLNTIKEKKVKKKLLHWVLKDKKYL</sequence>
<evidence type="ECO:0000313" key="2">
    <source>
        <dbReference type="RefSeq" id="XP_018846141.1"/>
    </source>
</evidence>
<dbReference type="KEGG" id="jre:109009926"/>
<dbReference type="OrthoDB" id="1921976at2759"/>
<gene>
    <name evidence="2" type="primary">LOC109009926</name>
</gene>
<dbReference type="GeneID" id="109009926"/>
<reference evidence="2" key="1">
    <citation type="submission" date="2025-08" db="UniProtKB">
        <authorList>
            <consortium name="RefSeq"/>
        </authorList>
    </citation>
    <scope>IDENTIFICATION</scope>
    <source>
        <tissue evidence="2">Leaves</tissue>
    </source>
</reference>
<dbReference type="AlphaFoldDB" id="A0A2I4GQG0"/>
<organism evidence="1 2">
    <name type="scientific">Juglans regia</name>
    <name type="common">English walnut</name>
    <dbReference type="NCBI Taxonomy" id="51240"/>
    <lineage>
        <taxon>Eukaryota</taxon>
        <taxon>Viridiplantae</taxon>
        <taxon>Streptophyta</taxon>
        <taxon>Embryophyta</taxon>
        <taxon>Tracheophyta</taxon>
        <taxon>Spermatophyta</taxon>
        <taxon>Magnoliopsida</taxon>
        <taxon>eudicotyledons</taxon>
        <taxon>Gunneridae</taxon>
        <taxon>Pentapetalae</taxon>
        <taxon>rosids</taxon>
        <taxon>fabids</taxon>
        <taxon>Fagales</taxon>
        <taxon>Juglandaceae</taxon>
        <taxon>Juglans</taxon>
    </lineage>
</organism>
<dbReference type="STRING" id="51240.A0A2I4GQG0"/>
<dbReference type="Proteomes" id="UP000235220">
    <property type="component" value="Chromosome 11"/>
</dbReference>
<dbReference type="InterPro" id="IPR025322">
    <property type="entry name" value="PADRE_dom"/>
</dbReference>
<name>A0A2I4GQG0_JUGRE</name>
<accession>A0A2I4GQG0</accession>
<dbReference type="Gramene" id="Jr11_15810_p1">
    <property type="protein sequence ID" value="cds.Jr11_15810_p1"/>
    <property type="gene ID" value="Jr11_15810"/>
</dbReference>
<dbReference type="RefSeq" id="XP_018846141.1">
    <property type="nucleotide sequence ID" value="XM_018990596.1"/>
</dbReference>
<dbReference type="Pfam" id="PF14009">
    <property type="entry name" value="PADRE"/>
    <property type="match status" value="1"/>
</dbReference>
<protein>
    <submittedName>
        <fullName evidence="2">Uncharacterized protein LOC109009926</fullName>
    </submittedName>
</protein>
<evidence type="ECO:0000313" key="1">
    <source>
        <dbReference type="Proteomes" id="UP000235220"/>
    </source>
</evidence>
<dbReference type="FunCoup" id="A0A2I4GQG0">
    <property type="interactions" value="300"/>
</dbReference>
<keyword evidence="1" id="KW-1185">Reference proteome</keyword>
<dbReference type="PANTHER" id="PTHR33052">
    <property type="entry name" value="DUF4228 DOMAIN PROTEIN-RELATED"/>
    <property type="match status" value="1"/>
</dbReference>